<evidence type="ECO:0000256" key="5">
    <source>
        <dbReference type="SAM" id="Phobius"/>
    </source>
</evidence>
<keyword evidence="5" id="KW-0812">Transmembrane</keyword>
<evidence type="ECO:0000313" key="7">
    <source>
        <dbReference type="EMBL" id="VDI08312.1"/>
    </source>
</evidence>
<dbReference type="Proteomes" id="UP000596742">
    <property type="component" value="Unassembled WGS sequence"/>
</dbReference>
<dbReference type="InterPro" id="IPR027370">
    <property type="entry name" value="Znf-RING_euk"/>
</dbReference>
<dbReference type="Gene3D" id="3.30.40.10">
    <property type="entry name" value="Zinc/RING finger domain, C3HC4 (zinc finger)"/>
    <property type="match status" value="1"/>
</dbReference>
<evidence type="ECO:0000259" key="6">
    <source>
        <dbReference type="PROSITE" id="PS50089"/>
    </source>
</evidence>
<organism evidence="7 8">
    <name type="scientific">Mytilus galloprovincialis</name>
    <name type="common">Mediterranean mussel</name>
    <dbReference type="NCBI Taxonomy" id="29158"/>
    <lineage>
        <taxon>Eukaryota</taxon>
        <taxon>Metazoa</taxon>
        <taxon>Spiralia</taxon>
        <taxon>Lophotrochozoa</taxon>
        <taxon>Mollusca</taxon>
        <taxon>Bivalvia</taxon>
        <taxon>Autobranchia</taxon>
        <taxon>Pteriomorphia</taxon>
        <taxon>Mytilida</taxon>
        <taxon>Mytiloidea</taxon>
        <taxon>Mytilidae</taxon>
        <taxon>Mytilinae</taxon>
        <taxon>Mytilus</taxon>
    </lineage>
</organism>
<keyword evidence="3" id="KW-0862">Zinc</keyword>
<evidence type="ECO:0000313" key="8">
    <source>
        <dbReference type="Proteomes" id="UP000596742"/>
    </source>
</evidence>
<evidence type="ECO:0000256" key="4">
    <source>
        <dbReference type="PROSITE-ProRule" id="PRU00175"/>
    </source>
</evidence>
<keyword evidence="2 4" id="KW-0863">Zinc-finger</keyword>
<feature type="domain" description="RING-type" evidence="6">
    <location>
        <begin position="19"/>
        <end position="62"/>
    </location>
</feature>
<dbReference type="GO" id="GO:0008270">
    <property type="term" value="F:zinc ion binding"/>
    <property type="evidence" value="ECO:0007669"/>
    <property type="project" value="UniProtKB-KW"/>
</dbReference>
<keyword evidence="5" id="KW-0472">Membrane</keyword>
<keyword evidence="8" id="KW-1185">Reference proteome</keyword>
<evidence type="ECO:0000256" key="3">
    <source>
        <dbReference type="ARBA" id="ARBA00022833"/>
    </source>
</evidence>
<evidence type="ECO:0000256" key="2">
    <source>
        <dbReference type="ARBA" id="ARBA00022771"/>
    </source>
</evidence>
<dbReference type="InterPro" id="IPR047153">
    <property type="entry name" value="TRIM45/56/19-like"/>
</dbReference>
<dbReference type="PROSITE" id="PS50089">
    <property type="entry name" value="ZF_RING_2"/>
    <property type="match status" value="1"/>
</dbReference>
<proteinExistence type="predicted"/>
<dbReference type="PANTHER" id="PTHR25462:SF296">
    <property type="entry name" value="MEIOTIC P26, ISOFORM F"/>
    <property type="match status" value="1"/>
</dbReference>
<sequence length="854" mass="98993">MANSRQDLVEQLQQRYLECGICSELYDEQNRIPKLLPCLHTLCMASLVGLNNGNKVKCPFCNKSHHIKREEIANLPKDNTRRDLTCFLQNNTEVNCDICNKTDLNIRICNTCDINMCVDCQRQHKKIFEEHCFGCYSPPGQPNSYSCKLTGHDNGHMRYVCKETKCNILICPTCAITGHKGHNIEDIDRVITNEKEFFSYLIERLKDKISRAESFKDSLFPRFNTITTIFFQEDIRHINSCILNQVSSELEELLKLKDEQIQFILNTENILQAFVWHARDCCVFSEQILQSSNQNTFFVLEQAVKEKICDHLNIKMDEMIQTYRHQSKELAQKADQFNDILFLVSLNKSYRRGLKKITGFPLFHSAIEVIEFIERTTQYISTVHIVTFLALLCTVLTTTVYAFADEIPHLWLGSDIVPDLHFIFNNSPTLFPCRSFDNKTVSSKPYSRGFICSDRRYKFKGIFGNTSYKNDQAYELDISIKIEGIKQGIHDDMVIFEIGLSRNKVHDSYSYENTENTWVVYGVNCGTDLCLQYNDRISPYIQRIKHDKESGLLETRLALRLEPKTKSLQVSLNSSTITYTFTNVSAAEGELWPIFGIYRNDSFISVSIISSDPSVVTFDASTLFPGLFVSKDAKVFANWNNSVSGYQFHNPISSYIFSEPLISKSQEEMFYTVEIIIKEHRFLPNNTILFEVGTLGKKYFETDFFINILMRYNVEQNTIGYLTEHINGTFELCNSDSINLPFFTIKAIVSYHGQKNSFNISLFCNNGGMTFYRKFVEKYPTTFPQFYLRKTCIFCRPYLEAKIRRVNSSEICFLASQRIVHVCSAILLVFVVLMFAWMHAQMHEDRLRDLYLFQ</sequence>
<keyword evidence="5" id="KW-1133">Transmembrane helix</keyword>
<gene>
    <name evidence="7" type="ORF">MGAL_10B081994</name>
</gene>
<dbReference type="InterPro" id="IPR013083">
    <property type="entry name" value="Znf_RING/FYVE/PHD"/>
</dbReference>
<dbReference type="InterPro" id="IPR001841">
    <property type="entry name" value="Znf_RING"/>
</dbReference>
<reference evidence="7" key="1">
    <citation type="submission" date="2018-11" db="EMBL/GenBank/DDBJ databases">
        <authorList>
            <person name="Alioto T."/>
            <person name="Alioto T."/>
        </authorList>
    </citation>
    <scope>NUCLEOTIDE SEQUENCE</scope>
</reference>
<dbReference type="EMBL" id="UYJE01002160">
    <property type="protein sequence ID" value="VDI08312.1"/>
    <property type="molecule type" value="Genomic_DNA"/>
</dbReference>
<name>A0A8B6CQT2_MYTGA</name>
<evidence type="ECO:0000256" key="1">
    <source>
        <dbReference type="ARBA" id="ARBA00022723"/>
    </source>
</evidence>
<protein>
    <recommendedName>
        <fullName evidence="6">RING-type domain-containing protein</fullName>
    </recommendedName>
</protein>
<dbReference type="SUPFAM" id="SSF57845">
    <property type="entry name" value="B-box zinc-binding domain"/>
    <property type="match status" value="1"/>
</dbReference>
<dbReference type="SMART" id="SM00184">
    <property type="entry name" value="RING"/>
    <property type="match status" value="1"/>
</dbReference>
<keyword evidence="1" id="KW-0479">Metal-binding</keyword>
<accession>A0A8B6CQT2</accession>
<comment type="caution">
    <text evidence="7">The sequence shown here is derived from an EMBL/GenBank/DDBJ whole genome shotgun (WGS) entry which is preliminary data.</text>
</comment>
<dbReference type="AlphaFoldDB" id="A0A8B6CQT2"/>
<dbReference type="PANTHER" id="PTHR25462">
    <property type="entry name" value="BONUS, ISOFORM C-RELATED"/>
    <property type="match status" value="1"/>
</dbReference>
<dbReference type="GO" id="GO:0061630">
    <property type="term" value="F:ubiquitin protein ligase activity"/>
    <property type="evidence" value="ECO:0007669"/>
    <property type="project" value="TreeGrafter"/>
</dbReference>
<feature type="transmembrane region" description="Helical" evidence="5">
    <location>
        <begin position="819"/>
        <end position="838"/>
    </location>
</feature>
<dbReference type="SUPFAM" id="SSF57850">
    <property type="entry name" value="RING/U-box"/>
    <property type="match status" value="1"/>
</dbReference>
<dbReference type="Pfam" id="PF13445">
    <property type="entry name" value="zf-RING_UBOX"/>
    <property type="match status" value="1"/>
</dbReference>
<dbReference type="OrthoDB" id="6108580at2759"/>
<dbReference type="Gene3D" id="3.30.160.60">
    <property type="entry name" value="Classic Zinc Finger"/>
    <property type="match status" value="1"/>
</dbReference>